<evidence type="ECO:0000256" key="1">
    <source>
        <dbReference type="SAM" id="MobiDB-lite"/>
    </source>
</evidence>
<feature type="compositionally biased region" description="Basic and acidic residues" evidence="1">
    <location>
        <begin position="1240"/>
        <end position="1249"/>
    </location>
</feature>
<dbReference type="Pfam" id="PF24499">
    <property type="entry name" value="Ig_TMEM131L_4"/>
    <property type="match status" value="1"/>
</dbReference>
<organism evidence="6 7">
    <name type="scientific">Steinernema glaseri</name>
    <dbReference type="NCBI Taxonomy" id="37863"/>
    <lineage>
        <taxon>Eukaryota</taxon>
        <taxon>Metazoa</taxon>
        <taxon>Ecdysozoa</taxon>
        <taxon>Nematoda</taxon>
        <taxon>Chromadorea</taxon>
        <taxon>Rhabditida</taxon>
        <taxon>Tylenchina</taxon>
        <taxon>Panagrolaimomorpha</taxon>
        <taxon>Strongyloidoidea</taxon>
        <taxon>Steinernematidae</taxon>
        <taxon>Steinernema</taxon>
    </lineage>
</organism>
<dbReference type="GO" id="GO:0016020">
    <property type="term" value="C:membrane"/>
    <property type="evidence" value="ECO:0007669"/>
    <property type="project" value="TreeGrafter"/>
</dbReference>
<sequence length="1471" mass="165262">ILGAGESTTFEVVYLPRAERHVQSTVYIHSSIGVHAFVVVGVGRASPYRIRPFVAAKVPCNGTFLQPITVHNPHVEPLRITEVFSSGGDVHLEMPGGEARTGGDADLWEIPPFATKTVMNAKLIGAQEQNSTSFIAIRTNREPIPGITPENHTQEGTLLVPVDLEITRQQGLFATVDRLDFGLIKAGEASTTLTLEVVSTLDRSLELDSVFVEDRDHPHHEIQIEFAASPPITVASGAWSQPGAAVAVAKLRFNSSYAMSYFSDREEATVAEGGAESAKVLRFRGRIVVSSSLNRFRHNATVAYEATVYYGELLHNPDDIAFHEQLTPPTTRGVSLTNHFPFGLAIYKVLMAPEGRQAFSVGLTAPVVHLAPGETLQPLLLQYLEKRNETFETSCRIFTNVTQFNIPIIVFKGKARVTLYSLDQTQFDFGLVNKGDQRSILFAVTNDNPVPLTIKKLTNALPSITTLELLGLESGNETILSQAESRDDVSHLWSQGSDFSIPPRSFAVFNYTLTVPRDGAVFRATLEIVTNFQRFEFPVRYQVEDGHIAVAPDTIRFSDSFPGQIQRQQLAVYSSFPREMQVLRLSTLGDDRRIFFDSFDTDKHLVLRPHERTSLGNVMFMPEADCLDDCYVGMSLNEADGMWFAYGLELPRNLPEIDSYLYRKLRNKYLEMVDSNRHLVNSTVVVDTSEVKHVHVPVQGELTWPRLLTRSVIHFPLTAVGNYTILNLTLQNPSTKPVIVQLLPLVIYPDGESLVELLRDDLPEPLVDPVEMNETLMFSLRDTELFSIKPESPVPMLREHLEEAIEKTVPRFTLSMMLQPRMKVRIRLGFLPADYQLRSSLLLIRNNLTAIEPVVLYGKGARIEMRIDNRTARSHDPLLFEIQPHHLDDCGNPKRQMHKLSTTLTVKRLFMVTNTGEVPFAVTNMSINNAACENRGFKIINCFPFRLQPNESYALEIAHTPDFLQTWNEANLQIYMYMNGTSWMFPMASSLPASMLAKCHRALPRPPFESLMYYSCVSALVFCLICIVACAYLEGDRTIDTMIRQQYAAPRKVFDLNATHTEEDAENNNKADELDQEVNRRTGRVAYDNDSNVVVRSFWEAINFVLWLFSHVWVFWNRRSDKKLIESIKNEKKKRKKRGPVVKPKEATPPPATPPQPEPSKRAAKKAKAAKKVSDAAAQQNNASPQNGVHKQNGMDAEIRKVESIMDSSLAAPKKTRSKAPLSARVSNDSSLPEIDEGEEFIKVKKTDWLKAINALNNKKEEPPVDPPAEEVKEPVQPPRSVSRSSESSKKARKPRSNTESSSVSSTSEPASSKRAKKKKPERPPTKAPEPVACSEEEELPPSEASEAPDWGEYQHLSDEDLDQNFDEMVAQSQLFEKLESEESTPTHQKKPRPMSLAPLQMPVRFDPLTTESIREAQKQLENLNLLGMPNQLDNAALYQPESLWDDFGLNGTLDPYLDKVKKMKNKKKEK</sequence>
<dbReference type="Pfam" id="PF24501">
    <property type="entry name" value="Ig_TMEM131L_5"/>
    <property type="match status" value="1"/>
</dbReference>
<feature type="transmembrane region" description="Helical" evidence="2">
    <location>
        <begin position="1098"/>
        <end position="1116"/>
    </location>
</feature>
<evidence type="ECO:0000313" key="7">
    <source>
        <dbReference type="WBParaSite" id="L893_g2129.t1"/>
    </source>
</evidence>
<dbReference type="InterPro" id="IPR056311">
    <property type="entry name" value="TMEM131_Ig_2"/>
</dbReference>
<dbReference type="InterPro" id="IPR039877">
    <property type="entry name" value="TMEM131-like"/>
</dbReference>
<evidence type="ECO:0000259" key="5">
    <source>
        <dbReference type="Pfam" id="PF24501"/>
    </source>
</evidence>
<dbReference type="InterPro" id="IPR055437">
    <property type="entry name" value="TMEM131L_Ig_5"/>
</dbReference>
<accession>A0A1I7YZI3</accession>
<feature type="domain" description="TMEM131L fourth Ig-like" evidence="4">
    <location>
        <begin position="713"/>
        <end position="861"/>
    </location>
</feature>
<reference evidence="7" key="1">
    <citation type="submission" date="2016-11" db="UniProtKB">
        <authorList>
            <consortium name="WormBaseParasite"/>
        </authorList>
    </citation>
    <scope>IDENTIFICATION</scope>
</reference>
<dbReference type="InterPro" id="IPR055436">
    <property type="entry name" value="Ig_TMEM131L_4"/>
</dbReference>
<keyword evidence="2" id="KW-0472">Membrane</keyword>
<feature type="transmembrane region" description="Helical" evidence="2">
    <location>
        <begin position="1011"/>
        <end position="1033"/>
    </location>
</feature>
<feature type="compositionally biased region" description="Basic residues" evidence="1">
    <location>
        <begin position="1162"/>
        <end position="1171"/>
    </location>
</feature>
<feature type="compositionally biased region" description="Basic residues" evidence="1">
    <location>
        <begin position="1131"/>
        <end position="1140"/>
    </location>
</feature>
<evidence type="ECO:0000259" key="4">
    <source>
        <dbReference type="Pfam" id="PF24499"/>
    </source>
</evidence>
<dbReference type="Proteomes" id="UP000095287">
    <property type="component" value="Unplaced"/>
</dbReference>
<protein>
    <submittedName>
        <fullName evidence="7">TMEM131_like domain-containing protein</fullName>
    </submittedName>
</protein>
<dbReference type="WBParaSite" id="L893_g2129.t1">
    <property type="protein sequence ID" value="L893_g2129.t1"/>
    <property type="gene ID" value="L893_g2129"/>
</dbReference>
<feature type="compositionally biased region" description="Pro residues" evidence="1">
    <location>
        <begin position="1147"/>
        <end position="1158"/>
    </location>
</feature>
<dbReference type="PANTHER" id="PTHR22050">
    <property type="entry name" value="RW1 PROTEIN HOMOLOG"/>
    <property type="match status" value="1"/>
</dbReference>
<feature type="domain" description="TMEM131 second Ig-like" evidence="3">
    <location>
        <begin position="47"/>
        <end position="138"/>
    </location>
</feature>
<name>A0A1I7YZI3_9BILA</name>
<dbReference type="Pfam" id="PF24495">
    <property type="entry name" value="Ig_TMEM131_2"/>
    <property type="match status" value="1"/>
</dbReference>
<feature type="region of interest" description="Disordered" evidence="1">
    <location>
        <begin position="1130"/>
        <end position="1401"/>
    </location>
</feature>
<feature type="compositionally biased region" description="Low complexity" evidence="1">
    <location>
        <begin position="1298"/>
        <end position="1313"/>
    </location>
</feature>
<proteinExistence type="predicted"/>
<dbReference type="PANTHER" id="PTHR22050:SF0">
    <property type="entry name" value="TRANSMEMBRANE PROTEIN 131 HOMOLOG"/>
    <property type="match status" value="1"/>
</dbReference>
<keyword evidence="6" id="KW-1185">Reference proteome</keyword>
<evidence type="ECO:0000259" key="3">
    <source>
        <dbReference type="Pfam" id="PF24495"/>
    </source>
</evidence>
<keyword evidence="2" id="KW-1133">Transmembrane helix</keyword>
<feature type="domain" description="TMEM131L fifth Ig-like" evidence="5">
    <location>
        <begin position="914"/>
        <end position="976"/>
    </location>
</feature>
<evidence type="ECO:0000256" key="2">
    <source>
        <dbReference type="SAM" id="Phobius"/>
    </source>
</evidence>
<keyword evidence="2" id="KW-0812">Transmembrane</keyword>
<evidence type="ECO:0000313" key="6">
    <source>
        <dbReference type="Proteomes" id="UP000095287"/>
    </source>
</evidence>